<dbReference type="PANTHER" id="PTHR13016">
    <property type="entry name" value="AMMECR1 HOMOLOG"/>
    <property type="match status" value="1"/>
</dbReference>
<dbReference type="EMBL" id="CP000496">
    <property type="protein sequence ID" value="ABN64204.2"/>
    <property type="molecule type" value="Genomic_DNA"/>
</dbReference>
<dbReference type="RefSeq" id="XP_001382233.2">
    <property type="nucleotide sequence ID" value="XM_001382196.1"/>
</dbReference>
<name>A3LMS7_PICST</name>
<dbReference type="Pfam" id="PF01871">
    <property type="entry name" value="AMMECR1"/>
    <property type="match status" value="1"/>
</dbReference>
<feature type="domain" description="AMMECR1" evidence="1">
    <location>
        <begin position="1"/>
        <end position="206"/>
    </location>
</feature>
<dbReference type="HOGENOM" id="CLU_052828_1_0_1"/>
<dbReference type="FunCoup" id="A3LMS7">
    <property type="interactions" value="1105"/>
</dbReference>
<sequence>MSKALCCYAFETLYTRLNPESKKLSLSKYYDQLNESASHFRSPAPLFITWNQDDRLRGCIGTFSPLSIESGISRFSLTAALQDPRFHPISKRELNSSLKVSVTLLDNFVEINTWDDWKIGLHGLRISFEYENDYYSGTFLPSVAEEENWDQTTTLYYLLKKADYNGVKKDRVAQFYTNGLKEGWLTLTRYDGLKDSLTYDDFLAIRNSIAL</sequence>
<dbReference type="InterPro" id="IPR023473">
    <property type="entry name" value="AMMECR1"/>
</dbReference>
<organism evidence="2 3">
    <name type="scientific">Scheffersomyces stipitis (strain ATCC 58785 / CBS 6054 / NBRC 10063 / NRRL Y-11545)</name>
    <name type="common">Yeast</name>
    <name type="synonym">Pichia stipitis</name>
    <dbReference type="NCBI Taxonomy" id="322104"/>
    <lineage>
        <taxon>Eukaryota</taxon>
        <taxon>Fungi</taxon>
        <taxon>Dikarya</taxon>
        <taxon>Ascomycota</taxon>
        <taxon>Saccharomycotina</taxon>
        <taxon>Pichiomycetes</taxon>
        <taxon>Debaryomycetaceae</taxon>
        <taxon>Scheffersomyces</taxon>
    </lineage>
</organism>
<gene>
    <name evidence="2" type="ORF">PICST_34758</name>
</gene>
<dbReference type="STRING" id="322104.A3LMS7"/>
<evidence type="ECO:0000313" key="2">
    <source>
        <dbReference type="EMBL" id="ABN64204.2"/>
    </source>
</evidence>
<dbReference type="SUPFAM" id="SSF143447">
    <property type="entry name" value="AMMECR1-like"/>
    <property type="match status" value="1"/>
</dbReference>
<dbReference type="GeneID" id="4837182"/>
<keyword evidence="3" id="KW-1185">Reference proteome</keyword>
<dbReference type="Proteomes" id="UP000002258">
    <property type="component" value="Chromosome 2"/>
</dbReference>
<dbReference type="InterPro" id="IPR002733">
    <property type="entry name" value="AMMECR1_domain"/>
</dbReference>
<dbReference type="KEGG" id="pic:PICST_34758"/>
<dbReference type="Gene3D" id="3.30.700.20">
    <property type="entry name" value="Hypothetical protein ph0010, domain 1"/>
    <property type="match status" value="1"/>
</dbReference>
<reference evidence="2 3" key="1">
    <citation type="journal article" date="2007" name="Nat. Biotechnol.">
        <title>Genome sequence of the lignocellulose-bioconverting and xylose-fermenting yeast Pichia stipitis.</title>
        <authorList>
            <person name="Jeffries T.W."/>
            <person name="Grigoriev I.V."/>
            <person name="Grimwood J."/>
            <person name="Laplaza J.M."/>
            <person name="Aerts A."/>
            <person name="Salamov A."/>
            <person name="Schmutz J."/>
            <person name="Lindquist E."/>
            <person name="Dehal P."/>
            <person name="Shapiro H."/>
            <person name="Jin Y.S."/>
            <person name="Passoth V."/>
            <person name="Richardson P.M."/>
        </authorList>
    </citation>
    <scope>NUCLEOTIDE SEQUENCE [LARGE SCALE GENOMIC DNA]</scope>
    <source>
        <strain evidence="3">ATCC 58785 / CBS 6054 / NBRC 10063 / NRRL Y-11545</strain>
    </source>
</reference>
<dbReference type="eggNOG" id="KOG3274">
    <property type="taxonomic scope" value="Eukaryota"/>
</dbReference>
<evidence type="ECO:0000259" key="1">
    <source>
        <dbReference type="PROSITE" id="PS51112"/>
    </source>
</evidence>
<dbReference type="NCBIfam" id="TIGR00296">
    <property type="entry name" value="TIGR00296 family protein"/>
    <property type="match status" value="1"/>
</dbReference>
<dbReference type="OMA" id="TNEAFPL"/>
<protein>
    <recommendedName>
        <fullName evidence="1">AMMECR1 domain-containing protein</fullName>
    </recommendedName>
</protein>
<dbReference type="PANTHER" id="PTHR13016:SF0">
    <property type="entry name" value="AMME SYNDROME CANDIDATE GENE 1 PROTEIN"/>
    <property type="match status" value="1"/>
</dbReference>
<proteinExistence type="predicted"/>
<dbReference type="AlphaFoldDB" id="A3LMS7"/>
<dbReference type="InterPro" id="IPR027485">
    <property type="entry name" value="AMMECR1_N"/>
</dbReference>
<accession>A3LMS7</accession>
<evidence type="ECO:0000313" key="3">
    <source>
        <dbReference type="Proteomes" id="UP000002258"/>
    </source>
</evidence>
<dbReference type="InParanoid" id="A3LMS7"/>
<dbReference type="InterPro" id="IPR036071">
    <property type="entry name" value="AMMECR1_dom_sf"/>
</dbReference>
<dbReference type="PROSITE" id="PS51112">
    <property type="entry name" value="AMMECR1"/>
    <property type="match status" value="1"/>
</dbReference>
<dbReference type="OrthoDB" id="24630at2759"/>